<dbReference type="InterPro" id="IPR015422">
    <property type="entry name" value="PyrdxlP-dep_Trfase_small"/>
</dbReference>
<dbReference type="PANTHER" id="PTHR45688:SF13">
    <property type="entry name" value="ALANINE--GLYOXYLATE AMINOTRANSFERASE 2-LIKE"/>
    <property type="match status" value="1"/>
</dbReference>
<dbReference type="PANTHER" id="PTHR45688">
    <property type="match status" value="1"/>
</dbReference>
<dbReference type="InterPro" id="IPR015424">
    <property type="entry name" value="PyrdxlP-dep_Trfase"/>
</dbReference>
<accession>A0A2G9QF48</accession>
<comment type="similarity">
    <text evidence="2">Belongs to the class-III pyridoxal-phosphate-dependent aminotransferase family.</text>
</comment>
<dbReference type="EMBL" id="KZ018112">
    <property type="protein sequence ID" value="PIO14145.1"/>
    <property type="molecule type" value="Genomic_DNA"/>
</dbReference>
<evidence type="ECO:0000313" key="3">
    <source>
        <dbReference type="EMBL" id="PIO14145.1"/>
    </source>
</evidence>
<dbReference type="SUPFAM" id="SSF53383">
    <property type="entry name" value="PLP-dependent transferases"/>
    <property type="match status" value="1"/>
</dbReference>
<gene>
    <name evidence="3" type="ORF">AB205_0008260</name>
</gene>
<feature type="non-terminal residue" evidence="3">
    <location>
        <position position="1"/>
    </location>
</feature>
<reference evidence="4" key="1">
    <citation type="journal article" date="2017" name="Nat. Commun.">
        <title>The North American bullfrog draft genome provides insight into hormonal regulation of long noncoding RNA.</title>
        <authorList>
            <person name="Hammond S.A."/>
            <person name="Warren R.L."/>
            <person name="Vandervalk B.P."/>
            <person name="Kucuk E."/>
            <person name="Khan H."/>
            <person name="Gibb E.A."/>
            <person name="Pandoh P."/>
            <person name="Kirk H."/>
            <person name="Zhao Y."/>
            <person name="Jones M."/>
            <person name="Mungall A.J."/>
            <person name="Coope R."/>
            <person name="Pleasance S."/>
            <person name="Moore R.A."/>
            <person name="Holt R.A."/>
            <person name="Round J.M."/>
            <person name="Ohora S."/>
            <person name="Walle B.V."/>
            <person name="Veldhoen N."/>
            <person name="Helbing C.C."/>
            <person name="Birol I."/>
        </authorList>
    </citation>
    <scope>NUCLEOTIDE SEQUENCE [LARGE SCALE GENOMIC DNA]</scope>
</reference>
<protein>
    <recommendedName>
        <fullName evidence="5">Ornithine aminotransferase</fullName>
    </recommendedName>
</protein>
<dbReference type="OrthoDB" id="10261433at2759"/>
<keyword evidence="4" id="KW-1185">Reference proteome</keyword>
<dbReference type="Gene3D" id="3.90.1150.10">
    <property type="entry name" value="Aspartate Aminotransferase, domain 1"/>
    <property type="match status" value="2"/>
</dbReference>
<dbReference type="Pfam" id="PF00202">
    <property type="entry name" value="Aminotran_3"/>
    <property type="match status" value="1"/>
</dbReference>
<name>A0A2G9QF48_AQUCT</name>
<evidence type="ECO:0000256" key="1">
    <source>
        <dbReference type="ARBA" id="ARBA00001933"/>
    </source>
</evidence>
<evidence type="ECO:0000313" key="4">
    <source>
        <dbReference type="Proteomes" id="UP000228934"/>
    </source>
</evidence>
<sequence>FGGNPVSCAIGLAVLDVIEKEDLRGNATRVGNYLMELLEEQKEKHQLIGDIRLKEKRILLSSDGPHRNVLKFKPPMCFSKEDAKMVVDAIDELLTGMGV</sequence>
<evidence type="ECO:0008006" key="5">
    <source>
        <dbReference type="Google" id="ProtNLM"/>
    </source>
</evidence>
<organism evidence="3 4">
    <name type="scientific">Aquarana catesbeiana</name>
    <name type="common">American bullfrog</name>
    <name type="synonym">Rana catesbeiana</name>
    <dbReference type="NCBI Taxonomy" id="8400"/>
    <lineage>
        <taxon>Eukaryota</taxon>
        <taxon>Metazoa</taxon>
        <taxon>Chordata</taxon>
        <taxon>Craniata</taxon>
        <taxon>Vertebrata</taxon>
        <taxon>Euteleostomi</taxon>
        <taxon>Amphibia</taxon>
        <taxon>Batrachia</taxon>
        <taxon>Anura</taxon>
        <taxon>Neobatrachia</taxon>
        <taxon>Ranoidea</taxon>
        <taxon>Ranidae</taxon>
        <taxon>Aquarana</taxon>
    </lineage>
</organism>
<dbReference type="AlphaFoldDB" id="A0A2G9QF48"/>
<dbReference type="GO" id="GO:0005739">
    <property type="term" value="C:mitochondrion"/>
    <property type="evidence" value="ECO:0007669"/>
    <property type="project" value="TreeGrafter"/>
</dbReference>
<comment type="cofactor">
    <cofactor evidence="1">
        <name>pyridoxal 5'-phosphate</name>
        <dbReference type="ChEBI" id="CHEBI:597326"/>
    </cofactor>
</comment>
<dbReference type="GO" id="GO:0030170">
    <property type="term" value="F:pyridoxal phosphate binding"/>
    <property type="evidence" value="ECO:0007669"/>
    <property type="project" value="InterPro"/>
</dbReference>
<dbReference type="GO" id="GO:0008483">
    <property type="term" value="F:transaminase activity"/>
    <property type="evidence" value="ECO:0007669"/>
    <property type="project" value="InterPro"/>
</dbReference>
<evidence type="ECO:0000256" key="2">
    <source>
        <dbReference type="ARBA" id="ARBA00008954"/>
    </source>
</evidence>
<proteinExistence type="inferred from homology"/>
<dbReference type="Proteomes" id="UP000228934">
    <property type="component" value="Unassembled WGS sequence"/>
</dbReference>
<dbReference type="InterPro" id="IPR005814">
    <property type="entry name" value="Aminotrans_3"/>
</dbReference>